<dbReference type="InterPro" id="IPR011990">
    <property type="entry name" value="TPR-like_helical_dom_sf"/>
</dbReference>
<sequence>MKIKPLYIYLSLFVVVIVVLVIITSGGKTNRVIPDASQNKTMPQDEIHQNLGSAPGGGNVSSEFKQRMENLKSNYETNPKDTVNSKEYARLLAAAHKPEEAVEIFQSILNQDNSRDDIRVELATVYYNLNQYDNAKIQLETVLKNNPSSAEVIYNLGAIEATTGNIDKARELWEKLIADYPESEAAQFASSALQSLN</sequence>
<dbReference type="SMART" id="SM00028">
    <property type="entry name" value="TPR"/>
    <property type="match status" value="2"/>
</dbReference>
<feature type="transmembrane region" description="Helical" evidence="1">
    <location>
        <begin position="6"/>
        <end position="23"/>
    </location>
</feature>
<protein>
    <submittedName>
        <fullName evidence="2">Tpr domain protein</fullName>
    </submittedName>
</protein>
<dbReference type="Pfam" id="PF13174">
    <property type="entry name" value="TPR_6"/>
    <property type="match status" value="1"/>
</dbReference>
<organism evidence="2">
    <name type="scientific">hydrocarbon metagenome</name>
    <dbReference type="NCBI Taxonomy" id="938273"/>
    <lineage>
        <taxon>unclassified sequences</taxon>
        <taxon>metagenomes</taxon>
        <taxon>ecological metagenomes</taxon>
    </lineage>
</organism>
<evidence type="ECO:0000256" key="1">
    <source>
        <dbReference type="SAM" id="Phobius"/>
    </source>
</evidence>
<dbReference type="EMBL" id="LNQE01000828">
    <property type="protein sequence ID" value="KUG24730.1"/>
    <property type="molecule type" value="Genomic_DNA"/>
</dbReference>
<dbReference type="Gene3D" id="1.25.40.10">
    <property type="entry name" value="Tetratricopeptide repeat domain"/>
    <property type="match status" value="1"/>
</dbReference>
<evidence type="ECO:0000313" key="2">
    <source>
        <dbReference type="EMBL" id="KUG24730.1"/>
    </source>
</evidence>
<keyword evidence="1" id="KW-0812">Transmembrane</keyword>
<gene>
    <name evidence="2" type="ORF">ASZ90_005460</name>
</gene>
<keyword evidence="1" id="KW-0472">Membrane</keyword>
<name>A0A0W8FV28_9ZZZZ</name>
<dbReference type="InterPro" id="IPR019734">
    <property type="entry name" value="TPR_rpt"/>
</dbReference>
<keyword evidence="1" id="KW-1133">Transmembrane helix</keyword>
<dbReference type="SUPFAM" id="SSF48452">
    <property type="entry name" value="TPR-like"/>
    <property type="match status" value="1"/>
</dbReference>
<dbReference type="Pfam" id="PF14559">
    <property type="entry name" value="TPR_19"/>
    <property type="match status" value="1"/>
</dbReference>
<proteinExistence type="predicted"/>
<accession>A0A0W8FV28</accession>
<dbReference type="AlphaFoldDB" id="A0A0W8FV28"/>
<dbReference type="PROSITE" id="PS50005">
    <property type="entry name" value="TPR"/>
    <property type="match status" value="1"/>
</dbReference>
<reference evidence="2" key="1">
    <citation type="journal article" date="2015" name="Proc. Natl. Acad. Sci. U.S.A.">
        <title>Networks of energetic and metabolic interactions define dynamics in microbial communities.</title>
        <authorList>
            <person name="Embree M."/>
            <person name="Liu J.K."/>
            <person name="Al-Bassam M.M."/>
            <person name="Zengler K."/>
        </authorList>
    </citation>
    <scope>NUCLEOTIDE SEQUENCE</scope>
</reference>
<comment type="caution">
    <text evidence="2">The sequence shown here is derived from an EMBL/GenBank/DDBJ whole genome shotgun (WGS) entry which is preliminary data.</text>
</comment>